<keyword evidence="24" id="KW-1185">Reference proteome</keyword>
<keyword evidence="7" id="KW-0963">Cytoplasm</keyword>
<keyword evidence="12" id="KW-0862">Zinc</keyword>
<evidence type="ECO:0000256" key="6">
    <source>
        <dbReference type="ARBA" id="ARBA00018753"/>
    </source>
</evidence>
<dbReference type="SUPFAM" id="SSF47323">
    <property type="entry name" value="Anticodon-binding domain of a subclass of class I aminoacyl-tRNA synthetases"/>
    <property type="match status" value="1"/>
</dbReference>
<dbReference type="RefSeq" id="WP_050724894.1">
    <property type="nucleotide sequence ID" value="NZ_CP012332.1"/>
</dbReference>
<keyword evidence="16 20" id="KW-0030">Aminoacyl-tRNA synthetase</keyword>
<dbReference type="PROSITE" id="PS50886">
    <property type="entry name" value="TRBD"/>
    <property type="match status" value="1"/>
</dbReference>
<dbReference type="GO" id="GO:0004825">
    <property type="term" value="F:methionine-tRNA ligase activity"/>
    <property type="evidence" value="ECO:0007669"/>
    <property type="project" value="UniProtKB-EC"/>
</dbReference>
<evidence type="ECO:0000256" key="17">
    <source>
        <dbReference type="ARBA" id="ARBA00030904"/>
    </source>
</evidence>
<dbReference type="InterPro" id="IPR041872">
    <property type="entry name" value="Anticodon_Met"/>
</dbReference>
<evidence type="ECO:0000313" key="24">
    <source>
        <dbReference type="Proteomes" id="UP000055590"/>
    </source>
</evidence>
<comment type="catalytic activity">
    <reaction evidence="18">
        <text>tRNA(Met) + L-methionine + ATP = L-methionyl-tRNA(Met) + AMP + diphosphate</text>
        <dbReference type="Rhea" id="RHEA:13481"/>
        <dbReference type="Rhea" id="RHEA-COMP:9667"/>
        <dbReference type="Rhea" id="RHEA-COMP:9698"/>
        <dbReference type="ChEBI" id="CHEBI:30616"/>
        <dbReference type="ChEBI" id="CHEBI:33019"/>
        <dbReference type="ChEBI" id="CHEBI:57844"/>
        <dbReference type="ChEBI" id="CHEBI:78442"/>
        <dbReference type="ChEBI" id="CHEBI:78530"/>
        <dbReference type="ChEBI" id="CHEBI:456215"/>
        <dbReference type="EC" id="6.1.1.10"/>
    </reaction>
</comment>
<feature type="domain" description="TRNA-binding" evidence="22">
    <location>
        <begin position="595"/>
        <end position="696"/>
    </location>
</feature>
<sequence length="696" mass="76382">MPEKILVTAALPYANGPSHLGHLLEYIQTDVWVRFLKLTGRDAVFVWASDTHGAPIELNAAKHGVPPDEFAASWGEKQLRDFRDFLIEPDVFSSTNSPENRKWAEEIFRRLQAGGHVEERPLEQWFCEVDQRFLPDRFVKGTCPSCGAADQYGDVCEVCNKAYASTELEAPYCAICRNPPVRRTSQHFFFKLAHFQAFLEDFVSKQGTLEPQVRNSIRAWLEGGLQDWCVSRDGPYFGFEIPGAPGKYFYVWLDAPIGYLSSTERLVGEERALADYWAKDADSRIVHFIGKDIVYFHALFWPAMLHGAGLRPPSRIQVHGMITLGGEKLSKSRGRMVTAREYLDAGLDPESLRWFYASNLGAAPYDVPLAKEEIKNRVNAELVKTLANFVSRALSPLTKDFGSKLAAPSDDPESTALWAKVLEHSAKIHASYEAFELRDATQGLVQIGFEANRYLQERAPWSKRKAGDEEGAHRDLALCANVAYAIGCWIAPILPRAAQKLSEMLGGVAFDPSRLVAGAGFPLAPGLQLGKAVHLAAPIDDEKLDALWPDEAPAAAVLEKDKQKPSPAPGVEKAAPAKAPPAKAEVPIGIIDFEDFAKVELRVGKVLAAERIPKADKLLKLTVDLAEEAPRTIAAGIAEYYDPEALPGKHVVVVANLAPRTIRGIESRGMLLAGGGDQGKVVLAEVPGVPPGSRVK</sequence>
<dbReference type="STRING" id="1391653.AKJ08_0834"/>
<dbReference type="InterPro" id="IPR023458">
    <property type="entry name" value="Met-tRNA_ligase_1"/>
</dbReference>
<evidence type="ECO:0000256" key="13">
    <source>
        <dbReference type="ARBA" id="ARBA00022840"/>
    </source>
</evidence>
<comment type="similarity">
    <text evidence="3">Belongs to the class-I aminoacyl-tRNA synthetase family. MetG type 1 subfamily.</text>
</comment>
<evidence type="ECO:0000313" key="23">
    <source>
        <dbReference type="EMBL" id="AKU90447.1"/>
    </source>
</evidence>
<feature type="region of interest" description="Disordered" evidence="21">
    <location>
        <begin position="559"/>
        <end position="578"/>
    </location>
</feature>
<dbReference type="EC" id="6.1.1.10" evidence="5"/>
<comment type="subcellular location">
    <subcellularLocation>
        <location evidence="2">Cytoplasm</location>
    </subcellularLocation>
</comment>
<dbReference type="InterPro" id="IPR014729">
    <property type="entry name" value="Rossmann-like_a/b/a_fold"/>
</dbReference>
<comment type="function">
    <text evidence="1">Is required not only for elongation of protein synthesis but also for the initiation of all mRNA translation through initiator tRNA(fMet) aminoacylation.</text>
</comment>
<keyword evidence="11 20" id="KW-0547">Nucleotide-binding</keyword>
<keyword evidence="14 19" id="KW-0694">RNA-binding</keyword>
<dbReference type="Pfam" id="PF01588">
    <property type="entry name" value="tRNA_bind"/>
    <property type="match status" value="1"/>
</dbReference>
<organism evidence="23 24">
    <name type="scientific">Vulgatibacter incomptus</name>
    <dbReference type="NCBI Taxonomy" id="1391653"/>
    <lineage>
        <taxon>Bacteria</taxon>
        <taxon>Pseudomonadati</taxon>
        <taxon>Myxococcota</taxon>
        <taxon>Myxococcia</taxon>
        <taxon>Myxococcales</taxon>
        <taxon>Cystobacterineae</taxon>
        <taxon>Vulgatibacteraceae</taxon>
        <taxon>Vulgatibacter</taxon>
    </lineage>
</organism>
<reference evidence="23 24" key="1">
    <citation type="submission" date="2015-08" db="EMBL/GenBank/DDBJ databases">
        <authorList>
            <person name="Babu N.S."/>
            <person name="Beckwith C.J."/>
            <person name="Beseler K.G."/>
            <person name="Brison A."/>
            <person name="Carone J.V."/>
            <person name="Caskin T.P."/>
            <person name="Diamond M."/>
            <person name="Durham M.E."/>
            <person name="Foxe J.M."/>
            <person name="Go M."/>
            <person name="Henderson B.A."/>
            <person name="Jones I.B."/>
            <person name="McGettigan J.A."/>
            <person name="Micheletti S.J."/>
            <person name="Nasrallah M.E."/>
            <person name="Ortiz D."/>
            <person name="Piller C.R."/>
            <person name="Privatt S.R."/>
            <person name="Schneider S.L."/>
            <person name="Sharp S."/>
            <person name="Smith T.C."/>
            <person name="Stanton J.D."/>
            <person name="Ullery H.E."/>
            <person name="Wilson R.J."/>
            <person name="Serrano M.G."/>
            <person name="Buck G."/>
            <person name="Lee V."/>
            <person name="Wang Y."/>
            <person name="Carvalho R."/>
            <person name="Voegtly L."/>
            <person name="Shi R."/>
            <person name="Duckworth R."/>
            <person name="Johnson A."/>
            <person name="Loviza R."/>
            <person name="Walstead R."/>
            <person name="Shah Z."/>
            <person name="Kiflezghi M."/>
            <person name="Wade K."/>
            <person name="Ball S.L."/>
            <person name="Bradley K.W."/>
            <person name="Asai D.J."/>
            <person name="Bowman C.A."/>
            <person name="Russell D.A."/>
            <person name="Pope W.H."/>
            <person name="Jacobs-Sera D."/>
            <person name="Hendrix R.W."/>
            <person name="Hatfull G.F."/>
        </authorList>
    </citation>
    <scope>NUCLEOTIDE SEQUENCE [LARGE SCALE GENOMIC DNA]</scope>
    <source>
        <strain evidence="23 24">DSM 27710</strain>
    </source>
</reference>
<evidence type="ECO:0000256" key="11">
    <source>
        <dbReference type="ARBA" id="ARBA00022741"/>
    </source>
</evidence>
<evidence type="ECO:0000256" key="3">
    <source>
        <dbReference type="ARBA" id="ARBA00008258"/>
    </source>
</evidence>
<dbReference type="GO" id="GO:0006431">
    <property type="term" value="P:methionyl-tRNA aminoacylation"/>
    <property type="evidence" value="ECO:0007669"/>
    <property type="project" value="InterPro"/>
</dbReference>
<keyword evidence="15 20" id="KW-0648">Protein biosynthesis</keyword>
<evidence type="ECO:0000256" key="14">
    <source>
        <dbReference type="ARBA" id="ARBA00022884"/>
    </source>
</evidence>
<evidence type="ECO:0000256" key="18">
    <source>
        <dbReference type="ARBA" id="ARBA00047364"/>
    </source>
</evidence>
<evidence type="ECO:0000256" key="16">
    <source>
        <dbReference type="ARBA" id="ARBA00023146"/>
    </source>
</evidence>
<comment type="subunit">
    <text evidence="4">Homodimer.</text>
</comment>
<dbReference type="InterPro" id="IPR012340">
    <property type="entry name" value="NA-bd_OB-fold"/>
</dbReference>
<evidence type="ECO:0000256" key="1">
    <source>
        <dbReference type="ARBA" id="ARBA00003314"/>
    </source>
</evidence>
<dbReference type="InterPro" id="IPR014758">
    <property type="entry name" value="Met-tRNA_synth"/>
</dbReference>
<keyword evidence="8 19" id="KW-0820">tRNA-binding</keyword>
<evidence type="ECO:0000256" key="15">
    <source>
        <dbReference type="ARBA" id="ARBA00022917"/>
    </source>
</evidence>
<dbReference type="NCBIfam" id="NF001100">
    <property type="entry name" value="PRK00133.1"/>
    <property type="match status" value="1"/>
</dbReference>
<dbReference type="Gene3D" id="2.20.28.20">
    <property type="entry name" value="Methionyl-tRNA synthetase, Zn-domain"/>
    <property type="match status" value="1"/>
</dbReference>
<dbReference type="InterPro" id="IPR009080">
    <property type="entry name" value="tRNAsynth_Ia_anticodon-bd"/>
</dbReference>
<dbReference type="SUPFAM" id="SSF52374">
    <property type="entry name" value="Nucleotidylyl transferase"/>
    <property type="match status" value="1"/>
</dbReference>
<keyword evidence="10" id="KW-0479">Metal-binding</keyword>
<dbReference type="CDD" id="cd02800">
    <property type="entry name" value="tRNA_bind_EcMetRS_like"/>
    <property type="match status" value="1"/>
</dbReference>
<dbReference type="InterPro" id="IPR002547">
    <property type="entry name" value="tRNA-bd_dom"/>
</dbReference>
<dbReference type="Pfam" id="PF09334">
    <property type="entry name" value="tRNA-synt_1g"/>
    <property type="match status" value="1"/>
</dbReference>
<dbReference type="AlphaFoldDB" id="A0A0K1PAB8"/>
<evidence type="ECO:0000256" key="5">
    <source>
        <dbReference type="ARBA" id="ARBA00012838"/>
    </source>
</evidence>
<evidence type="ECO:0000256" key="21">
    <source>
        <dbReference type="SAM" id="MobiDB-lite"/>
    </source>
</evidence>
<dbReference type="EMBL" id="CP012332">
    <property type="protein sequence ID" value="AKU90447.1"/>
    <property type="molecule type" value="Genomic_DNA"/>
</dbReference>
<dbReference type="KEGG" id="vin:AKJ08_0834"/>
<proteinExistence type="inferred from homology"/>
<evidence type="ECO:0000256" key="2">
    <source>
        <dbReference type="ARBA" id="ARBA00004496"/>
    </source>
</evidence>
<dbReference type="SUPFAM" id="SSF50249">
    <property type="entry name" value="Nucleic acid-binding proteins"/>
    <property type="match status" value="1"/>
</dbReference>
<keyword evidence="13 20" id="KW-0067">ATP-binding</keyword>
<protein>
    <recommendedName>
        <fullName evidence="6">Methionine--tRNA ligase</fullName>
        <ecNumber evidence="5">6.1.1.10</ecNumber>
    </recommendedName>
    <alternativeName>
        <fullName evidence="17">Methionyl-tRNA synthetase</fullName>
    </alternativeName>
</protein>
<dbReference type="FunFam" id="2.40.50.140:FF:000042">
    <property type="entry name" value="Methionine--tRNA ligase"/>
    <property type="match status" value="1"/>
</dbReference>
<dbReference type="PRINTS" id="PR01041">
    <property type="entry name" value="TRNASYNTHMET"/>
</dbReference>
<dbReference type="NCBIfam" id="TIGR00399">
    <property type="entry name" value="metG_C_term"/>
    <property type="match status" value="1"/>
</dbReference>
<evidence type="ECO:0000256" key="9">
    <source>
        <dbReference type="ARBA" id="ARBA00022598"/>
    </source>
</evidence>
<dbReference type="InterPro" id="IPR015413">
    <property type="entry name" value="Methionyl/Leucyl_tRNA_Synth"/>
</dbReference>
<dbReference type="GO" id="GO:0005829">
    <property type="term" value="C:cytosol"/>
    <property type="evidence" value="ECO:0007669"/>
    <property type="project" value="TreeGrafter"/>
</dbReference>
<evidence type="ECO:0000256" key="12">
    <source>
        <dbReference type="ARBA" id="ARBA00022833"/>
    </source>
</evidence>
<dbReference type="Gene3D" id="2.40.50.140">
    <property type="entry name" value="Nucleic acid-binding proteins"/>
    <property type="match status" value="1"/>
</dbReference>
<dbReference type="InterPro" id="IPR033911">
    <property type="entry name" value="MetRS_core"/>
</dbReference>
<name>A0A0K1PAB8_9BACT</name>
<evidence type="ECO:0000256" key="7">
    <source>
        <dbReference type="ARBA" id="ARBA00022490"/>
    </source>
</evidence>
<dbReference type="GO" id="GO:0046872">
    <property type="term" value="F:metal ion binding"/>
    <property type="evidence" value="ECO:0007669"/>
    <property type="project" value="UniProtKB-KW"/>
</dbReference>
<dbReference type="Gene3D" id="3.40.50.620">
    <property type="entry name" value="HUPs"/>
    <property type="match status" value="1"/>
</dbReference>
<keyword evidence="9 20" id="KW-0436">Ligase</keyword>
<dbReference type="SUPFAM" id="SSF57770">
    <property type="entry name" value="Methionyl-tRNA synthetase (MetRS), Zn-domain"/>
    <property type="match status" value="1"/>
</dbReference>
<dbReference type="PATRIC" id="fig|1391653.3.peg.858"/>
<evidence type="ECO:0000259" key="22">
    <source>
        <dbReference type="PROSITE" id="PS50886"/>
    </source>
</evidence>
<dbReference type="Pfam" id="PF19303">
    <property type="entry name" value="Anticodon_3"/>
    <property type="match status" value="1"/>
</dbReference>
<dbReference type="GO" id="GO:0005524">
    <property type="term" value="F:ATP binding"/>
    <property type="evidence" value="ECO:0007669"/>
    <property type="project" value="UniProtKB-KW"/>
</dbReference>
<dbReference type="CDD" id="cd00814">
    <property type="entry name" value="MetRS_core"/>
    <property type="match status" value="1"/>
</dbReference>
<dbReference type="GO" id="GO:0000049">
    <property type="term" value="F:tRNA binding"/>
    <property type="evidence" value="ECO:0007669"/>
    <property type="project" value="UniProtKB-UniRule"/>
</dbReference>
<dbReference type="CDD" id="cd07957">
    <property type="entry name" value="Anticodon_Ia_Met"/>
    <property type="match status" value="1"/>
</dbReference>
<dbReference type="PANTHER" id="PTHR45765">
    <property type="entry name" value="METHIONINE--TRNA LIGASE"/>
    <property type="match status" value="1"/>
</dbReference>
<accession>A0A0K1PAB8</accession>
<gene>
    <name evidence="23" type="ORF">AKJ08_0834</name>
</gene>
<dbReference type="NCBIfam" id="TIGR00398">
    <property type="entry name" value="metG"/>
    <property type="match status" value="1"/>
</dbReference>
<dbReference type="Proteomes" id="UP000055590">
    <property type="component" value="Chromosome"/>
</dbReference>
<dbReference type="OrthoDB" id="9810191at2"/>
<evidence type="ECO:0000256" key="4">
    <source>
        <dbReference type="ARBA" id="ARBA00011738"/>
    </source>
</evidence>
<evidence type="ECO:0000256" key="20">
    <source>
        <dbReference type="RuleBase" id="RU363039"/>
    </source>
</evidence>
<dbReference type="InterPro" id="IPR004495">
    <property type="entry name" value="Met-tRNA-synth_bsu_C"/>
</dbReference>
<evidence type="ECO:0000256" key="8">
    <source>
        <dbReference type="ARBA" id="ARBA00022555"/>
    </source>
</evidence>
<dbReference type="PANTHER" id="PTHR45765:SF1">
    <property type="entry name" value="METHIONINE--TRNA LIGASE, CYTOPLASMIC"/>
    <property type="match status" value="1"/>
</dbReference>
<dbReference type="InterPro" id="IPR029038">
    <property type="entry name" value="MetRS_Zn"/>
</dbReference>
<feature type="compositionally biased region" description="Low complexity" evidence="21">
    <location>
        <begin position="569"/>
        <end position="578"/>
    </location>
</feature>
<dbReference type="Gene3D" id="1.10.730.10">
    <property type="entry name" value="Isoleucyl-tRNA Synthetase, Domain 1"/>
    <property type="match status" value="1"/>
</dbReference>
<evidence type="ECO:0000256" key="19">
    <source>
        <dbReference type="PROSITE-ProRule" id="PRU00209"/>
    </source>
</evidence>
<evidence type="ECO:0000256" key="10">
    <source>
        <dbReference type="ARBA" id="ARBA00022723"/>
    </source>
</evidence>